<keyword evidence="4" id="KW-0479">Metal-binding</keyword>
<evidence type="ECO:0000256" key="2">
    <source>
        <dbReference type="ARBA" id="ARBA00022559"/>
    </source>
</evidence>
<evidence type="ECO:0000259" key="9">
    <source>
        <dbReference type="PROSITE" id="PS51405"/>
    </source>
</evidence>
<dbReference type="GO" id="GO:0004601">
    <property type="term" value="F:peroxidase activity"/>
    <property type="evidence" value="ECO:0007669"/>
    <property type="project" value="UniProtKB-KW"/>
</dbReference>
<feature type="compositionally biased region" description="Low complexity" evidence="8">
    <location>
        <begin position="275"/>
        <end position="288"/>
    </location>
</feature>
<sequence>MFLITPIAKVTTDIAVLAWDVSLTLINLVSPKRKVGQVTPHGYAGVDGKWPEFIPAKEGDSRCSCPALNAMANHGILPRDGKNISFKELNHTIRTTYNFAPSFCFFVPNFAANMLKKKYGKDRFDLAELDLHNGIEHDASLLRRDLYFEPNQATIHVPYVKELLESATGKDADGNALLTIPDLSLISSKRRAEARAENPEFSLSKFHKMFGSSNSSTLLTIFGGRVRDLETVLLEERLPEAWESRIREPYGLTLMTFNKTVLKVEKGIDETKFAPAAAASAETTSRSSVQKPTEETS</sequence>
<comment type="caution">
    <text evidence="10">The sequence shown here is derived from an EMBL/GenBank/DDBJ whole genome shotgun (WGS) entry which is preliminary data.</text>
</comment>
<dbReference type="InterPro" id="IPR036851">
    <property type="entry name" value="Chloroperoxidase-like_sf"/>
</dbReference>
<dbReference type="GO" id="GO:0046872">
    <property type="term" value="F:metal ion binding"/>
    <property type="evidence" value="ECO:0007669"/>
    <property type="project" value="UniProtKB-KW"/>
</dbReference>
<keyword evidence="5" id="KW-0560">Oxidoreductase</keyword>
<evidence type="ECO:0000256" key="1">
    <source>
        <dbReference type="ARBA" id="ARBA00001970"/>
    </source>
</evidence>
<keyword evidence="11" id="KW-1185">Reference proteome</keyword>
<proteinExistence type="inferred from homology"/>
<dbReference type="Gene3D" id="1.10.489.10">
    <property type="entry name" value="Chloroperoxidase-like"/>
    <property type="match status" value="1"/>
</dbReference>
<gene>
    <name evidence="10" type="ORF">H0H81_004204</name>
</gene>
<evidence type="ECO:0000313" key="10">
    <source>
        <dbReference type="EMBL" id="KAG5652648.1"/>
    </source>
</evidence>
<dbReference type="Proteomes" id="UP000717328">
    <property type="component" value="Unassembled WGS sequence"/>
</dbReference>
<evidence type="ECO:0000256" key="4">
    <source>
        <dbReference type="ARBA" id="ARBA00022723"/>
    </source>
</evidence>
<dbReference type="SUPFAM" id="SSF47571">
    <property type="entry name" value="Cloroperoxidase"/>
    <property type="match status" value="1"/>
</dbReference>
<dbReference type="AlphaFoldDB" id="A0A9P7KJH4"/>
<feature type="region of interest" description="Disordered" evidence="8">
    <location>
        <begin position="275"/>
        <end position="297"/>
    </location>
</feature>
<dbReference type="PANTHER" id="PTHR33577:SF18">
    <property type="entry name" value="HEME HALOPEROXIDASE FAMILY PROFILE DOMAIN-CONTAINING PROTEIN"/>
    <property type="match status" value="1"/>
</dbReference>
<evidence type="ECO:0000256" key="8">
    <source>
        <dbReference type="SAM" id="MobiDB-lite"/>
    </source>
</evidence>
<protein>
    <recommendedName>
        <fullName evidence="9">Heme haloperoxidase family profile domain-containing protein</fullName>
    </recommendedName>
</protein>
<evidence type="ECO:0000256" key="5">
    <source>
        <dbReference type="ARBA" id="ARBA00023002"/>
    </source>
</evidence>
<reference evidence="10" key="1">
    <citation type="submission" date="2021-02" db="EMBL/GenBank/DDBJ databases">
        <authorList>
            <person name="Nieuwenhuis M."/>
            <person name="Van De Peppel L.J.J."/>
        </authorList>
    </citation>
    <scope>NUCLEOTIDE SEQUENCE</scope>
    <source>
        <strain evidence="10">D49</strain>
    </source>
</reference>
<keyword evidence="3" id="KW-0349">Heme</keyword>
<name>A0A9P7KJH4_9AGAR</name>
<feature type="domain" description="Heme haloperoxidase family profile" evidence="9">
    <location>
        <begin position="49"/>
        <end position="259"/>
    </location>
</feature>
<organism evidence="10 11">
    <name type="scientific">Sphagnurus paluster</name>
    <dbReference type="NCBI Taxonomy" id="117069"/>
    <lineage>
        <taxon>Eukaryota</taxon>
        <taxon>Fungi</taxon>
        <taxon>Dikarya</taxon>
        <taxon>Basidiomycota</taxon>
        <taxon>Agaricomycotina</taxon>
        <taxon>Agaricomycetes</taxon>
        <taxon>Agaricomycetidae</taxon>
        <taxon>Agaricales</taxon>
        <taxon>Tricholomatineae</taxon>
        <taxon>Lyophyllaceae</taxon>
        <taxon>Sphagnurus</taxon>
    </lineage>
</organism>
<dbReference type="Pfam" id="PF01328">
    <property type="entry name" value="Peroxidase_2"/>
    <property type="match status" value="1"/>
</dbReference>
<evidence type="ECO:0000256" key="6">
    <source>
        <dbReference type="ARBA" id="ARBA00023004"/>
    </source>
</evidence>
<keyword evidence="2" id="KW-0575">Peroxidase</keyword>
<reference evidence="10" key="2">
    <citation type="submission" date="2021-10" db="EMBL/GenBank/DDBJ databases">
        <title>Phylogenomics reveals ancestral predisposition of the termite-cultivated fungus Termitomyces towards a domesticated lifestyle.</title>
        <authorList>
            <person name="Auxier B."/>
            <person name="Grum-Grzhimaylo A."/>
            <person name="Cardenas M.E."/>
            <person name="Lodge J.D."/>
            <person name="Laessoe T."/>
            <person name="Pedersen O."/>
            <person name="Smith M.E."/>
            <person name="Kuyper T.W."/>
            <person name="Franco-Molano E.A."/>
            <person name="Baroni T.J."/>
            <person name="Aanen D.K."/>
        </authorList>
    </citation>
    <scope>NUCLEOTIDE SEQUENCE</scope>
    <source>
        <strain evidence="10">D49</strain>
    </source>
</reference>
<dbReference type="InterPro" id="IPR000028">
    <property type="entry name" value="Chloroperoxidase"/>
</dbReference>
<comment type="similarity">
    <text evidence="7">Belongs to the chloroperoxidase family.</text>
</comment>
<dbReference type="EMBL" id="JABCKI010000108">
    <property type="protein sequence ID" value="KAG5652648.1"/>
    <property type="molecule type" value="Genomic_DNA"/>
</dbReference>
<evidence type="ECO:0000256" key="3">
    <source>
        <dbReference type="ARBA" id="ARBA00022617"/>
    </source>
</evidence>
<evidence type="ECO:0000313" key="11">
    <source>
        <dbReference type="Proteomes" id="UP000717328"/>
    </source>
</evidence>
<keyword evidence="6" id="KW-0408">Iron</keyword>
<dbReference type="OrthoDB" id="407298at2759"/>
<accession>A0A9P7KJH4</accession>
<dbReference type="PANTHER" id="PTHR33577">
    <property type="entry name" value="STERIGMATOCYSTIN BIOSYNTHESIS PEROXIDASE STCC-RELATED"/>
    <property type="match status" value="1"/>
</dbReference>
<comment type="cofactor">
    <cofactor evidence="1">
        <name>heme b</name>
        <dbReference type="ChEBI" id="CHEBI:60344"/>
    </cofactor>
</comment>
<evidence type="ECO:0000256" key="7">
    <source>
        <dbReference type="ARBA" id="ARBA00025795"/>
    </source>
</evidence>
<dbReference type="PROSITE" id="PS51405">
    <property type="entry name" value="HEME_HALOPEROXIDASE"/>
    <property type="match status" value="1"/>
</dbReference>